<evidence type="ECO:0000313" key="4">
    <source>
        <dbReference type="Proteomes" id="UP000295438"/>
    </source>
</evidence>
<dbReference type="Pfam" id="PF00072">
    <property type="entry name" value="Response_reg"/>
    <property type="match status" value="1"/>
</dbReference>
<dbReference type="SUPFAM" id="SSF52172">
    <property type="entry name" value="CheY-like"/>
    <property type="match status" value="1"/>
</dbReference>
<protein>
    <submittedName>
        <fullName evidence="3">Response regulator</fullName>
    </submittedName>
</protein>
<name>A0A4R5V2P9_9BACT</name>
<feature type="modified residue" description="4-aspartylphosphate" evidence="1">
    <location>
        <position position="69"/>
    </location>
</feature>
<dbReference type="RefSeq" id="WP_133390369.1">
    <property type="nucleotide sequence ID" value="NZ_SMUW01000031.1"/>
</dbReference>
<evidence type="ECO:0000313" key="3">
    <source>
        <dbReference type="EMBL" id="TDK46092.1"/>
    </source>
</evidence>
<dbReference type="InterPro" id="IPR001789">
    <property type="entry name" value="Sig_transdc_resp-reg_receiver"/>
</dbReference>
<reference evidence="3 4" key="1">
    <citation type="submission" date="2019-03" db="EMBL/GenBank/DDBJ databases">
        <title>Algoriphagus aquimaris sp. nov., isolated form marine sediment in Pohang, Korea.</title>
        <authorList>
            <person name="Kim J."/>
            <person name="Yoon S.-H."/>
            <person name="Lee S.-S."/>
        </authorList>
    </citation>
    <scope>NUCLEOTIDE SEQUENCE [LARGE SCALE GENOMIC DNA]</scope>
    <source>
        <strain evidence="3 4">F21</strain>
    </source>
</reference>
<keyword evidence="1" id="KW-0597">Phosphoprotein</keyword>
<evidence type="ECO:0000256" key="1">
    <source>
        <dbReference type="PROSITE-ProRule" id="PRU00169"/>
    </source>
</evidence>
<dbReference type="Gene3D" id="3.40.50.2300">
    <property type="match status" value="1"/>
</dbReference>
<dbReference type="CDD" id="cd17557">
    <property type="entry name" value="REC_Rcp-like"/>
    <property type="match status" value="1"/>
</dbReference>
<evidence type="ECO:0000259" key="2">
    <source>
        <dbReference type="PROSITE" id="PS50110"/>
    </source>
</evidence>
<organism evidence="3 4">
    <name type="scientific">Algoriphagus formosus</name>
    <dbReference type="NCBI Taxonomy" id="2007308"/>
    <lineage>
        <taxon>Bacteria</taxon>
        <taxon>Pseudomonadati</taxon>
        <taxon>Bacteroidota</taxon>
        <taxon>Cytophagia</taxon>
        <taxon>Cytophagales</taxon>
        <taxon>Cyclobacteriaceae</taxon>
        <taxon>Algoriphagus</taxon>
    </lineage>
</organism>
<dbReference type="SMART" id="SM00448">
    <property type="entry name" value="REC"/>
    <property type="match status" value="1"/>
</dbReference>
<keyword evidence="4" id="KW-1185">Reference proteome</keyword>
<dbReference type="EMBL" id="SMUW01000031">
    <property type="protein sequence ID" value="TDK46092.1"/>
    <property type="molecule type" value="Genomic_DNA"/>
</dbReference>
<dbReference type="PANTHER" id="PTHR44520:SF2">
    <property type="entry name" value="RESPONSE REGULATOR RCP1"/>
    <property type="match status" value="1"/>
</dbReference>
<gene>
    <name evidence="3" type="ORF">E1898_07175</name>
</gene>
<accession>A0A4R5V2P9</accession>
<dbReference type="InterPro" id="IPR052893">
    <property type="entry name" value="TCS_response_regulator"/>
</dbReference>
<feature type="domain" description="Response regulatory" evidence="2">
    <location>
        <begin position="9"/>
        <end position="136"/>
    </location>
</feature>
<proteinExistence type="predicted"/>
<dbReference type="AlphaFoldDB" id="A0A4R5V2P9"/>
<comment type="caution">
    <text evidence="3">The sequence shown here is derived from an EMBL/GenBank/DDBJ whole genome shotgun (WGS) entry which is preliminary data.</text>
</comment>
<dbReference type="Proteomes" id="UP000295438">
    <property type="component" value="Unassembled WGS sequence"/>
</dbReference>
<dbReference type="PROSITE" id="PS50110">
    <property type="entry name" value="RESPONSE_REGULATORY"/>
    <property type="match status" value="1"/>
</dbReference>
<dbReference type="InterPro" id="IPR011006">
    <property type="entry name" value="CheY-like_superfamily"/>
</dbReference>
<dbReference type="GO" id="GO:0000160">
    <property type="term" value="P:phosphorelay signal transduction system"/>
    <property type="evidence" value="ECO:0007669"/>
    <property type="project" value="InterPro"/>
</dbReference>
<dbReference type="PANTHER" id="PTHR44520">
    <property type="entry name" value="RESPONSE REGULATOR RCP1-RELATED"/>
    <property type="match status" value="1"/>
</dbReference>
<sequence length="150" mass="16741">MNKIDSKVSILMADDDPDDQVLLQEALRENNISNAVCFVENGEELIEFLTKKGKFEGKDCATPGLILLDLNMPKMDGREALKLVKADPFLKKIPIVVLTTSRADSDVIECYDLGVNSFISKPVNFHDLVEVTREISNYWLGTVSLPKNIV</sequence>